<dbReference type="Proteomes" id="UP000244928">
    <property type="component" value="Chromosome"/>
</dbReference>
<organism evidence="2 3">
    <name type="scientific">Dietzia lutea</name>
    <dbReference type="NCBI Taxonomy" id="546160"/>
    <lineage>
        <taxon>Bacteria</taxon>
        <taxon>Bacillati</taxon>
        <taxon>Actinomycetota</taxon>
        <taxon>Actinomycetes</taxon>
        <taxon>Mycobacteriales</taxon>
        <taxon>Dietziaceae</taxon>
        <taxon>Dietzia</taxon>
    </lineage>
</organism>
<evidence type="ECO:0000313" key="2">
    <source>
        <dbReference type="EMBL" id="AWH91999.1"/>
    </source>
</evidence>
<dbReference type="RefSeq" id="WP_108847255.1">
    <property type="nucleotide sequence ID" value="NZ_CP015449.1"/>
</dbReference>
<feature type="signal peptide" evidence="1">
    <location>
        <begin position="1"/>
        <end position="19"/>
    </location>
</feature>
<sequence length="177" mass="18683">MRRAALVAVVTAATMLTSACSLFGDDERRGVPAPAAAPSGPLPTSQQFDRPFPVSAENWDATVTVSNLRFVQSYSYPDPVLVVDVRAVQSAGQPEIGPEDLTAYDPSGRPFERITDPSGTVPDPLVPSVLTTPGREINGMVAWTVPRGARVGRIELTSPSTIGSITVTRQPADPTPS</sequence>
<reference evidence="2 3" key="1">
    <citation type="submission" date="2016-04" db="EMBL/GenBank/DDBJ databases">
        <title>Complete genome sequence of Dietzia lutea YIM 80766T, a strain isolated from desert soil in Egypt.</title>
        <authorList>
            <person name="Zhao J."/>
            <person name="Hu B."/>
            <person name="Geng S."/>
            <person name="Nie Y."/>
            <person name="Tang Y."/>
        </authorList>
    </citation>
    <scope>NUCLEOTIDE SEQUENCE [LARGE SCALE GENOMIC DNA]</scope>
    <source>
        <strain evidence="2 3">YIM 80766</strain>
    </source>
</reference>
<keyword evidence="1" id="KW-0732">Signal</keyword>
<feature type="chain" id="PRO_5038443684" description="DUF4352 domain-containing protein" evidence="1">
    <location>
        <begin position="20"/>
        <end position="177"/>
    </location>
</feature>
<evidence type="ECO:0000313" key="3">
    <source>
        <dbReference type="Proteomes" id="UP000244928"/>
    </source>
</evidence>
<accession>A0A2S1R6S9</accession>
<dbReference type="PROSITE" id="PS51257">
    <property type="entry name" value="PROKAR_LIPOPROTEIN"/>
    <property type="match status" value="1"/>
</dbReference>
<name>A0A2S1R6S9_9ACTN</name>
<keyword evidence="3" id="KW-1185">Reference proteome</keyword>
<dbReference type="AlphaFoldDB" id="A0A2S1R6S9"/>
<dbReference type="KEGG" id="dlu:A6035_07320"/>
<dbReference type="OrthoDB" id="4773731at2"/>
<proteinExistence type="predicted"/>
<gene>
    <name evidence="2" type="ORF">A6035_07320</name>
</gene>
<dbReference type="EMBL" id="CP015449">
    <property type="protein sequence ID" value="AWH91999.1"/>
    <property type="molecule type" value="Genomic_DNA"/>
</dbReference>
<evidence type="ECO:0008006" key="4">
    <source>
        <dbReference type="Google" id="ProtNLM"/>
    </source>
</evidence>
<protein>
    <recommendedName>
        <fullName evidence="4">DUF4352 domain-containing protein</fullName>
    </recommendedName>
</protein>
<evidence type="ECO:0000256" key="1">
    <source>
        <dbReference type="SAM" id="SignalP"/>
    </source>
</evidence>